<organism evidence="2 3">
    <name type="scientific">Candidatus Woesebacteria bacterium RIFCSPHIGHO2_02_FULL_39_13</name>
    <dbReference type="NCBI Taxonomy" id="1802505"/>
    <lineage>
        <taxon>Bacteria</taxon>
        <taxon>Candidatus Woeseibacteriota</taxon>
    </lineage>
</organism>
<evidence type="ECO:0000313" key="2">
    <source>
        <dbReference type="EMBL" id="OGM32889.1"/>
    </source>
</evidence>
<evidence type="ECO:0008006" key="4">
    <source>
        <dbReference type="Google" id="ProtNLM"/>
    </source>
</evidence>
<keyword evidence="1" id="KW-0812">Transmembrane</keyword>
<feature type="transmembrane region" description="Helical" evidence="1">
    <location>
        <begin position="281"/>
        <end position="302"/>
    </location>
</feature>
<proteinExistence type="predicted"/>
<sequence length="347" mass="40442">MDSFQKAAKIVLETIRKHSSFFLSLGVVIALMIYRFQNYIIQQDNYIGYAASLGNGLKDLSFSDSRLYPGLPILIYIVSYITEGYYSAAYLIIIMSFIGTYTLLYKITKSNLSVLPLIFPPVMLDMVTLIANEFVTIFFIILVIYLIFNKKNAYAAFVAGLTYWFRAAGSLIFIAYLVSSYLYQKKKVKLRNLFYFSIPLVFFMIYDWYFFGTLSPFYQLIIYKLVSPYGNAVGFIQMVKDVVRTFDWGQYRILTSGILYIFFYVYFLLRALSVTKNSPNFNNLFLTLSIIFMSIFIFSYSFVPYLENFARYLAPIIPLFWITSYKSFNKKIYVYTALILSILVVVR</sequence>
<gene>
    <name evidence="2" type="ORF">A3D01_04920</name>
</gene>
<evidence type="ECO:0000313" key="3">
    <source>
        <dbReference type="Proteomes" id="UP000177169"/>
    </source>
</evidence>
<protein>
    <recommendedName>
        <fullName evidence="4">Glycosyltransferase RgtA/B/C/D-like domain-containing protein</fullName>
    </recommendedName>
</protein>
<name>A0A1F7Z1A6_9BACT</name>
<keyword evidence="1" id="KW-1133">Transmembrane helix</keyword>
<accession>A0A1F7Z1A6</accession>
<evidence type="ECO:0000256" key="1">
    <source>
        <dbReference type="SAM" id="Phobius"/>
    </source>
</evidence>
<dbReference type="EMBL" id="MGGR01000027">
    <property type="protein sequence ID" value="OGM32889.1"/>
    <property type="molecule type" value="Genomic_DNA"/>
</dbReference>
<feature type="transmembrane region" description="Helical" evidence="1">
    <location>
        <begin position="21"/>
        <end position="41"/>
    </location>
</feature>
<dbReference type="Proteomes" id="UP000177169">
    <property type="component" value="Unassembled WGS sequence"/>
</dbReference>
<feature type="transmembrane region" description="Helical" evidence="1">
    <location>
        <begin position="217"/>
        <end position="239"/>
    </location>
</feature>
<feature type="transmembrane region" description="Helical" evidence="1">
    <location>
        <begin position="190"/>
        <end position="211"/>
    </location>
</feature>
<keyword evidence="1" id="KW-0472">Membrane</keyword>
<feature type="transmembrane region" description="Helical" evidence="1">
    <location>
        <begin position="126"/>
        <end position="148"/>
    </location>
</feature>
<dbReference type="AlphaFoldDB" id="A0A1F7Z1A6"/>
<feature type="transmembrane region" description="Helical" evidence="1">
    <location>
        <begin position="331"/>
        <end position="346"/>
    </location>
</feature>
<reference evidence="2 3" key="1">
    <citation type="journal article" date="2016" name="Nat. Commun.">
        <title>Thousands of microbial genomes shed light on interconnected biogeochemical processes in an aquifer system.</title>
        <authorList>
            <person name="Anantharaman K."/>
            <person name="Brown C.T."/>
            <person name="Hug L.A."/>
            <person name="Sharon I."/>
            <person name="Castelle C.J."/>
            <person name="Probst A.J."/>
            <person name="Thomas B.C."/>
            <person name="Singh A."/>
            <person name="Wilkins M.J."/>
            <person name="Karaoz U."/>
            <person name="Brodie E.L."/>
            <person name="Williams K.H."/>
            <person name="Hubbard S.S."/>
            <person name="Banfield J.F."/>
        </authorList>
    </citation>
    <scope>NUCLEOTIDE SEQUENCE [LARGE SCALE GENOMIC DNA]</scope>
</reference>
<comment type="caution">
    <text evidence="2">The sequence shown here is derived from an EMBL/GenBank/DDBJ whole genome shotgun (WGS) entry which is preliminary data.</text>
</comment>
<feature type="transmembrane region" description="Helical" evidence="1">
    <location>
        <begin position="154"/>
        <end position="178"/>
    </location>
</feature>
<dbReference type="STRING" id="1802505.A3D01_04920"/>
<feature type="transmembrane region" description="Helical" evidence="1">
    <location>
        <begin position="251"/>
        <end position="269"/>
    </location>
</feature>
<feature type="transmembrane region" description="Helical" evidence="1">
    <location>
        <begin position="84"/>
        <end position="105"/>
    </location>
</feature>